<organism evidence="3 4">
    <name type="scientific">Formosa undariae</name>
    <dbReference type="NCBI Taxonomy" id="1325436"/>
    <lineage>
        <taxon>Bacteria</taxon>
        <taxon>Pseudomonadati</taxon>
        <taxon>Bacteroidota</taxon>
        <taxon>Flavobacteriia</taxon>
        <taxon>Flavobacteriales</taxon>
        <taxon>Flavobacteriaceae</taxon>
        <taxon>Formosa</taxon>
    </lineage>
</organism>
<proteinExistence type="predicted"/>
<dbReference type="InterPro" id="IPR050177">
    <property type="entry name" value="Lipid_A_modif_metabolic_enz"/>
</dbReference>
<protein>
    <submittedName>
        <fullName evidence="3">SDR family oxidoreductase</fullName>
    </submittedName>
</protein>
<dbReference type="Gene3D" id="3.90.25.10">
    <property type="entry name" value="UDP-galactose 4-epimerase, domain 1"/>
    <property type="match status" value="1"/>
</dbReference>
<comment type="caution">
    <text evidence="3">The sequence shown here is derived from an EMBL/GenBank/DDBJ whole genome shotgun (WGS) entry which is preliminary data.</text>
</comment>
<dbReference type="Gene3D" id="3.40.50.720">
    <property type="entry name" value="NAD(P)-binding Rossmann-like Domain"/>
    <property type="match status" value="1"/>
</dbReference>
<dbReference type="SUPFAM" id="SSF51735">
    <property type="entry name" value="NAD(P)-binding Rossmann-fold domains"/>
    <property type="match status" value="1"/>
</dbReference>
<keyword evidence="1" id="KW-0812">Transmembrane</keyword>
<reference evidence="3 4" key="1">
    <citation type="submission" date="2024-09" db="EMBL/GenBank/DDBJ databases">
        <authorList>
            <person name="Sun Q."/>
            <person name="Mori K."/>
        </authorList>
    </citation>
    <scope>NUCLEOTIDE SEQUENCE [LARGE SCALE GENOMIC DNA]</scope>
    <source>
        <strain evidence="3 4">CECT 8286</strain>
    </source>
</reference>
<dbReference type="CDD" id="cd05256">
    <property type="entry name" value="UDP_AE_SDR_e"/>
    <property type="match status" value="1"/>
</dbReference>
<keyword evidence="1" id="KW-0472">Membrane</keyword>
<keyword evidence="4" id="KW-1185">Reference proteome</keyword>
<dbReference type="InterPro" id="IPR001509">
    <property type="entry name" value="Epimerase_deHydtase"/>
</dbReference>
<evidence type="ECO:0000259" key="2">
    <source>
        <dbReference type="Pfam" id="PF01370"/>
    </source>
</evidence>
<evidence type="ECO:0000313" key="3">
    <source>
        <dbReference type="EMBL" id="MFB9052920.1"/>
    </source>
</evidence>
<dbReference type="PANTHER" id="PTHR43245">
    <property type="entry name" value="BIFUNCTIONAL POLYMYXIN RESISTANCE PROTEIN ARNA"/>
    <property type="match status" value="1"/>
</dbReference>
<feature type="domain" description="NAD-dependent epimerase/dehydratase" evidence="2">
    <location>
        <begin position="16"/>
        <end position="257"/>
    </location>
</feature>
<dbReference type="EMBL" id="JBHMEZ010000003">
    <property type="protein sequence ID" value="MFB9052920.1"/>
    <property type="molecule type" value="Genomic_DNA"/>
</dbReference>
<dbReference type="Proteomes" id="UP001589605">
    <property type="component" value="Unassembled WGS sequence"/>
</dbReference>
<dbReference type="PANTHER" id="PTHR43245:SF13">
    <property type="entry name" value="UDP-D-APIOSE_UDP-D-XYLOSE SYNTHASE 2"/>
    <property type="match status" value="1"/>
</dbReference>
<feature type="transmembrane region" description="Helical" evidence="1">
    <location>
        <begin position="12"/>
        <end position="34"/>
    </location>
</feature>
<accession>A0ABV5F0F6</accession>
<sequence>MYNTKYHSEDLSNISILITGGAGFIGSNLVEYLLKYGIKKVRVLDNFSNGYRENLEAFISHSAFELIEGDITDLETCKLAVAGMDYVSHQAALGSVPRSIEDPIATNNANINGFLNMLVAVKDSDTVKRMVYAASSSTYGDSQNLPKVEEIIGNPLSPYAVTKYVNELYVDVFGKTYGTDVIGFRYFNVFGPRQSPNGAYAAVIPLFMQAVKDNIPANINGDGGQTRDFTFIDNVIQANVRAFFASKEAANEVFNVACGERISINQLWEDIKTAADSDLEPLYGPSRQGDVRDSLADISKAQRLLGYKPKYTVAQGLKITWDWFR</sequence>
<gene>
    <name evidence="3" type="ORF">ACFFVB_07485</name>
</gene>
<evidence type="ECO:0000256" key="1">
    <source>
        <dbReference type="SAM" id="Phobius"/>
    </source>
</evidence>
<dbReference type="Pfam" id="PF01370">
    <property type="entry name" value="Epimerase"/>
    <property type="match status" value="1"/>
</dbReference>
<keyword evidence="1" id="KW-1133">Transmembrane helix</keyword>
<evidence type="ECO:0000313" key="4">
    <source>
        <dbReference type="Proteomes" id="UP001589605"/>
    </source>
</evidence>
<name>A0ABV5F0F6_9FLAO</name>
<dbReference type="PRINTS" id="PR01713">
    <property type="entry name" value="NUCEPIMERASE"/>
</dbReference>
<dbReference type="InterPro" id="IPR036291">
    <property type="entry name" value="NAD(P)-bd_dom_sf"/>
</dbReference>
<dbReference type="RefSeq" id="WP_382382093.1">
    <property type="nucleotide sequence ID" value="NZ_JBHMEZ010000003.1"/>
</dbReference>